<evidence type="ECO:0000259" key="1">
    <source>
        <dbReference type="PROSITE" id="PS50235"/>
    </source>
</evidence>
<accession>A0AAV9K087</accession>
<dbReference type="Gene3D" id="3.90.70.10">
    <property type="entry name" value="Cysteine proteinases"/>
    <property type="match status" value="1"/>
</dbReference>
<dbReference type="AlphaFoldDB" id="A0AAV9K087"/>
<dbReference type="InterPro" id="IPR001394">
    <property type="entry name" value="Peptidase_C19_UCH"/>
</dbReference>
<reference evidence="2 3" key="1">
    <citation type="submission" date="2021-11" db="EMBL/GenBank/DDBJ databases">
        <title>Black yeast isolated from Biological Soil Crust.</title>
        <authorList>
            <person name="Kurbessoian T."/>
        </authorList>
    </citation>
    <scope>NUCLEOTIDE SEQUENCE [LARGE SCALE GENOMIC DNA]</scope>
    <source>
        <strain evidence="2 3">CCFEE 5522</strain>
    </source>
</reference>
<dbReference type="InterPro" id="IPR050164">
    <property type="entry name" value="Peptidase_C19"/>
</dbReference>
<dbReference type="GO" id="GO:0016579">
    <property type="term" value="P:protein deubiquitination"/>
    <property type="evidence" value="ECO:0007669"/>
    <property type="project" value="InterPro"/>
</dbReference>
<sequence length="175" mass="19497">MGFQLSIVRDAKQTAGDLIDSLRNEHVPELVEINCDMCNSKRGRQRTLTITQAPEILVIQLARLQGEVFDGVYEEYRASDAVRYPEDLDLSQFNTAGKPLEYRLYGVVGHAGSKSGGHYIAAVRHSDDAGFSTISDHDVTQSHGGTVQELLDLKYTYGGSKKTKFPWTSLLYIKQ</sequence>
<dbReference type="GO" id="GO:0005829">
    <property type="term" value="C:cytosol"/>
    <property type="evidence" value="ECO:0007669"/>
    <property type="project" value="TreeGrafter"/>
</dbReference>
<dbReference type="Proteomes" id="UP001324427">
    <property type="component" value="Unassembled WGS sequence"/>
</dbReference>
<dbReference type="PANTHER" id="PTHR24006">
    <property type="entry name" value="UBIQUITIN CARBOXYL-TERMINAL HYDROLASE"/>
    <property type="match status" value="1"/>
</dbReference>
<dbReference type="GO" id="GO:0005634">
    <property type="term" value="C:nucleus"/>
    <property type="evidence" value="ECO:0007669"/>
    <property type="project" value="TreeGrafter"/>
</dbReference>
<dbReference type="GO" id="GO:0004843">
    <property type="term" value="F:cysteine-type deubiquitinase activity"/>
    <property type="evidence" value="ECO:0007669"/>
    <property type="project" value="InterPro"/>
</dbReference>
<dbReference type="InterPro" id="IPR038765">
    <property type="entry name" value="Papain-like_cys_pep_sf"/>
</dbReference>
<gene>
    <name evidence="2" type="ORF">LTR36_000442</name>
</gene>
<dbReference type="PROSITE" id="PS00973">
    <property type="entry name" value="USP_2"/>
    <property type="match status" value="1"/>
</dbReference>
<dbReference type="InterPro" id="IPR018200">
    <property type="entry name" value="USP_CS"/>
</dbReference>
<name>A0AAV9K087_9PEZI</name>
<feature type="domain" description="USP" evidence="1">
    <location>
        <begin position="1"/>
        <end position="162"/>
    </location>
</feature>
<proteinExistence type="predicted"/>
<comment type="caution">
    <text evidence="2">The sequence shown here is derived from an EMBL/GenBank/DDBJ whole genome shotgun (WGS) entry which is preliminary data.</text>
</comment>
<organism evidence="2 3">
    <name type="scientific">Oleoguttula mirabilis</name>
    <dbReference type="NCBI Taxonomy" id="1507867"/>
    <lineage>
        <taxon>Eukaryota</taxon>
        <taxon>Fungi</taxon>
        <taxon>Dikarya</taxon>
        <taxon>Ascomycota</taxon>
        <taxon>Pezizomycotina</taxon>
        <taxon>Dothideomycetes</taxon>
        <taxon>Dothideomycetidae</taxon>
        <taxon>Mycosphaerellales</taxon>
        <taxon>Teratosphaeriaceae</taxon>
        <taxon>Oleoguttula</taxon>
    </lineage>
</organism>
<dbReference type="InterPro" id="IPR028889">
    <property type="entry name" value="USP"/>
</dbReference>
<protein>
    <recommendedName>
        <fullName evidence="1">USP domain-containing protein</fullName>
    </recommendedName>
</protein>
<dbReference type="SUPFAM" id="SSF54001">
    <property type="entry name" value="Cysteine proteinases"/>
    <property type="match status" value="1"/>
</dbReference>
<dbReference type="Pfam" id="PF00443">
    <property type="entry name" value="UCH"/>
    <property type="match status" value="1"/>
</dbReference>
<dbReference type="EMBL" id="JAVFHQ010000001">
    <property type="protein sequence ID" value="KAK4550862.1"/>
    <property type="molecule type" value="Genomic_DNA"/>
</dbReference>
<evidence type="ECO:0000313" key="2">
    <source>
        <dbReference type="EMBL" id="KAK4550862.1"/>
    </source>
</evidence>
<keyword evidence="3" id="KW-1185">Reference proteome</keyword>
<dbReference type="PROSITE" id="PS50235">
    <property type="entry name" value="USP_3"/>
    <property type="match status" value="1"/>
</dbReference>
<evidence type="ECO:0000313" key="3">
    <source>
        <dbReference type="Proteomes" id="UP001324427"/>
    </source>
</evidence>